<gene>
    <name evidence="5" type="primary">tktB</name>
    <name evidence="6" type="ORF">GJ688_11660</name>
</gene>
<dbReference type="AlphaFoldDB" id="Q0PII0"/>
<dbReference type="Proteomes" id="UP000430670">
    <property type="component" value="Unassembled WGS sequence"/>
</dbReference>
<dbReference type="InterPro" id="IPR029061">
    <property type="entry name" value="THDP-binding"/>
</dbReference>
<dbReference type="Pfam" id="PF02779">
    <property type="entry name" value="Transket_pyr"/>
    <property type="match status" value="1"/>
</dbReference>
<name>Q0PII0_HELMO</name>
<dbReference type="InterPro" id="IPR051157">
    <property type="entry name" value="PDH/Transketolase"/>
</dbReference>
<organism evidence="5">
    <name type="scientific">Heliobacterium mobile</name>
    <name type="common">Heliobacillus mobilis</name>
    <dbReference type="NCBI Taxonomy" id="28064"/>
    <lineage>
        <taxon>Bacteria</taxon>
        <taxon>Bacillati</taxon>
        <taxon>Bacillota</taxon>
        <taxon>Clostridia</taxon>
        <taxon>Eubacteriales</taxon>
        <taxon>Heliobacteriaceae</taxon>
        <taxon>Heliobacterium</taxon>
    </lineage>
</organism>
<dbReference type="CDD" id="cd07033">
    <property type="entry name" value="TPP_PYR_DXS_TK_like"/>
    <property type="match status" value="1"/>
</dbReference>
<dbReference type="PANTHER" id="PTHR43825:SF1">
    <property type="entry name" value="TRANSKETOLASE-LIKE PYRIMIDINE-BINDING DOMAIN-CONTAINING PROTEIN"/>
    <property type="match status" value="1"/>
</dbReference>
<dbReference type="GO" id="GO:0004802">
    <property type="term" value="F:transketolase activity"/>
    <property type="evidence" value="ECO:0007669"/>
    <property type="project" value="UniProtKB-EC"/>
</dbReference>
<dbReference type="SMART" id="SM00861">
    <property type="entry name" value="Transket_pyr"/>
    <property type="match status" value="1"/>
</dbReference>
<proteinExistence type="inferred from homology"/>
<dbReference type="FunFam" id="3.40.50.970:FF:000129">
    <property type="entry name" value="Transketolase"/>
    <property type="match status" value="1"/>
</dbReference>
<dbReference type="SUPFAM" id="SSF52518">
    <property type="entry name" value="Thiamin diphosphate-binding fold (THDP-binding)"/>
    <property type="match status" value="1"/>
</dbReference>
<keyword evidence="7" id="KW-1185">Reference proteome</keyword>
<dbReference type="EC" id="2.2.1.1" evidence="5"/>
<accession>Q0PII0</accession>
<feature type="domain" description="Transketolase-like pyrimidine-binding" evidence="4">
    <location>
        <begin position="4"/>
        <end position="169"/>
    </location>
</feature>
<keyword evidence="5" id="KW-0808">Transferase</keyword>
<dbReference type="RefSeq" id="WP_155476731.1">
    <property type="nucleotide sequence ID" value="NZ_WNKU01000013.1"/>
</dbReference>
<evidence type="ECO:0000256" key="2">
    <source>
        <dbReference type="ARBA" id="ARBA00007131"/>
    </source>
</evidence>
<dbReference type="OrthoDB" id="8732661at2"/>
<dbReference type="Gene3D" id="3.40.50.920">
    <property type="match status" value="1"/>
</dbReference>
<reference evidence="5" key="1">
    <citation type="journal article" date="2006" name="Proc. Natl. Acad. Sci. U.S.A.">
        <title>The cyanobacterial genome core and the origin of photosynthesis.</title>
        <authorList>
            <person name="Mulkidjanian A.Y."/>
            <person name="Koonin E.V."/>
            <person name="Makarova K.S."/>
            <person name="Mekhedov S.L."/>
            <person name="Sorokin A."/>
            <person name="Wolf Y.I."/>
            <person name="Dufresne A."/>
            <person name="Partensky F."/>
            <person name="Burd H."/>
            <person name="Kaznadzey D."/>
            <person name="Haselkorn R."/>
            <person name="Galperin M.Y."/>
        </authorList>
    </citation>
    <scope>NUCLEOTIDE SEQUENCE</scope>
</reference>
<evidence type="ECO:0000313" key="7">
    <source>
        <dbReference type="Proteomes" id="UP000430670"/>
    </source>
</evidence>
<evidence type="ECO:0000256" key="1">
    <source>
        <dbReference type="ARBA" id="ARBA00001964"/>
    </source>
</evidence>
<dbReference type="Pfam" id="PF02780">
    <property type="entry name" value="Transketolase_C"/>
    <property type="match status" value="1"/>
</dbReference>
<dbReference type="EMBL" id="DQ831221">
    <property type="protein sequence ID" value="ABH04837.1"/>
    <property type="molecule type" value="Genomic_DNA"/>
</dbReference>
<comment type="cofactor">
    <cofactor evidence="1">
        <name>thiamine diphosphate</name>
        <dbReference type="ChEBI" id="CHEBI:58937"/>
    </cofactor>
</comment>
<evidence type="ECO:0000313" key="5">
    <source>
        <dbReference type="EMBL" id="ABH04837.1"/>
    </source>
</evidence>
<keyword evidence="3" id="KW-0786">Thiamine pyrophosphate</keyword>
<dbReference type="SUPFAM" id="SSF52922">
    <property type="entry name" value="TK C-terminal domain-like"/>
    <property type="match status" value="1"/>
</dbReference>
<dbReference type="InterPro" id="IPR033248">
    <property type="entry name" value="Transketolase_C"/>
</dbReference>
<evidence type="ECO:0000259" key="4">
    <source>
        <dbReference type="SMART" id="SM00861"/>
    </source>
</evidence>
<reference evidence="6 7" key="2">
    <citation type="submission" date="2019-11" db="EMBL/GenBank/DDBJ databases">
        <title>Whole-genome sequence of a the green, strictly anaerobic photosynthetic bacterium Heliobacillus mobilis DSM 6151.</title>
        <authorList>
            <person name="Kyndt J.A."/>
            <person name="Meyer T.E."/>
        </authorList>
    </citation>
    <scope>NUCLEOTIDE SEQUENCE [LARGE SCALE GENOMIC DNA]</scope>
    <source>
        <strain evidence="6 7">DSM 6151</strain>
    </source>
</reference>
<dbReference type="EMBL" id="WNKU01000013">
    <property type="protein sequence ID" value="MTV49631.1"/>
    <property type="molecule type" value="Genomic_DNA"/>
</dbReference>
<evidence type="ECO:0000256" key="3">
    <source>
        <dbReference type="ARBA" id="ARBA00023052"/>
    </source>
</evidence>
<protein>
    <submittedName>
        <fullName evidence="5">Transketolase C-terminal section</fullName>
        <ecNumber evidence="5">2.2.1.1</ecNumber>
    </submittedName>
    <submittedName>
        <fullName evidence="6">Transketolase family protein</fullName>
    </submittedName>
</protein>
<sequence length="312" mass="33128">MTKIATRDAYGRALAQLGGENQDIVVLDADLAKSTKTIDFAKVYPERFFDMGIAEQNLIGVSAGLAAAGKIPFASTFAMFATGRAFEQIRNSVAYPKLNVKIAATHAGISVGEDGASHQTVEDIALMRAIPNMTVVVPADGIETEAVIRWAASYSGPVYIRLGRLAVPVLYDENYRFEWGKAVTLRSGKDVTFIATGLMVAMAMEAAELLSAEGIEAEVLNIHTMKPIDAEAIGASVQRTGAVVTAEEHSIIGGLGSAVAEVLAEHCPAPLERVGLKDTFGESGKPNELFEKYGLTKEALVAAAKKAVSRKK</sequence>
<evidence type="ECO:0000313" key="6">
    <source>
        <dbReference type="EMBL" id="MTV49631.1"/>
    </source>
</evidence>
<comment type="similarity">
    <text evidence="2">Belongs to the transketolase family.</text>
</comment>
<dbReference type="InterPro" id="IPR005475">
    <property type="entry name" value="Transketolase-like_Pyr-bd"/>
</dbReference>
<dbReference type="InterPro" id="IPR009014">
    <property type="entry name" value="Transketo_C/PFOR_II"/>
</dbReference>
<dbReference type="Gene3D" id="3.40.50.970">
    <property type="match status" value="1"/>
</dbReference>
<dbReference type="PANTHER" id="PTHR43825">
    <property type="entry name" value="PYRUVATE DEHYDROGENASE E1 COMPONENT"/>
    <property type="match status" value="1"/>
</dbReference>